<evidence type="ECO:0000256" key="2">
    <source>
        <dbReference type="ARBA" id="ARBA00004613"/>
    </source>
</evidence>
<evidence type="ECO:0000256" key="11">
    <source>
        <dbReference type="ARBA" id="ARBA00023157"/>
    </source>
</evidence>
<evidence type="ECO:0000256" key="3">
    <source>
        <dbReference type="ARBA" id="ARBA00011245"/>
    </source>
</evidence>
<feature type="chain" id="PRO_5012429747" description="Peptide hydrolase" evidence="14">
    <location>
        <begin position="16"/>
        <end position="356"/>
    </location>
</feature>
<evidence type="ECO:0000313" key="16">
    <source>
        <dbReference type="EMBL" id="AJD23167.1"/>
    </source>
</evidence>
<keyword evidence="11" id="KW-1015">Disulfide bond</keyword>
<organism evidence="16">
    <name type="scientific">Onygena corvina</name>
    <dbReference type="NCBI Taxonomy" id="180788"/>
    <lineage>
        <taxon>Eukaryota</taxon>
        <taxon>Fungi</taxon>
        <taxon>Dikarya</taxon>
        <taxon>Ascomycota</taxon>
        <taxon>Pezizomycotina</taxon>
        <taxon>Eurotiomycetes</taxon>
        <taxon>Eurotiomycetidae</taxon>
        <taxon>Onygenales</taxon>
        <taxon>Onygenaceae</taxon>
        <taxon>Onygena</taxon>
    </lineage>
</organism>
<feature type="signal peptide" evidence="14">
    <location>
        <begin position="1"/>
        <end position="15"/>
    </location>
</feature>
<evidence type="ECO:0000256" key="14">
    <source>
        <dbReference type="SAM" id="SignalP"/>
    </source>
</evidence>
<dbReference type="GO" id="GO:0006508">
    <property type="term" value="P:proteolysis"/>
    <property type="evidence" value="ECO:0007669"/>
    <property type="project" value="UniProtKB-KW"/>
</dbReference>
<evidence type="ECO:0000256" key="9">
    <source>
        <dbReference type="ARBA" id="ARBA00022801"/>
    </source>
</evidence>
<keyword evidence="10 13" id="KW-0862">Zinc</keyword>
<evidence type="ECO:0000256" key="6">
    <source>
        <dbReference type="ARBA" id="ARBA00022670"/>
    </source>
</evidence>
<keyword evidence="8 14" id="KW-0732">Signal</keyword>
<name>A0A0B4VM61_9EURO</name>
<evidence type="ECO:0000256" key="1">
    <source>
        <dbReference type="ARBA" id="ARBA00001947"/>
    </source>
</evidence>
<comment type="subcellular location">
    <subcellularLocation>
        <location evidence="2">Secreted</location>
    </subcellularLocation>
</comment>
<sequence length="356" mass="38817">MKAFAVLALSALAMATPTPSTDMYLIQTGPKETRWVTDAQKLELTLKNVGFFDITRQSKATSEPSQPKTFAFPGSVSHQDEVKPLLEKLSGAHMRSNLEKFSSYPNRYYQSDTGVESAEWLLSQVQAVLANVKGATVEKVQHDFKQPSVRAIIPGKSEKIVIVGAHQDSINIQNRAGSAPGADDNGSGSVTILEGLAALVSNEKIAAGEAENTLEFHWYAGEEAGLLGSQAIFQDYQQMQKPVVAMLNQDMTGYGEKMGVVTDNVDADLTSFTRLVLDAYTYARYEDTECGYACSDHASANKAGFASVMIYEATLGNDNPNIHSPNDTIEKLNFDKMVEHGKLVVGFAYELLFTTF</sequence>
<keyword evidence="7 13" id="KW-0479">Metal-binding</keyword>
<dbReference type="EC" id="3.4.-.-" evidence="13"/>
<reference evidence="16" key="1">
    <citation type="journal article" date="2015" name="Appl. Microbiol. Biotechnol.">
        <title>Genome and secretome analyses provide insights into keratin decomposition by novel proteases from the non-pathogenic fungus Onygena corvina.</title>
        <authorList>
            <person name="Huang Y."/>
            <person name="Busk P.K."/>
            <person name="Herbst F.A."/>
            <person name="Lange L."/>
        </authorList>
    </citation>
    <scope>NUCLEOTIDE SEQUENCE</scope>
    <source>
        <strain evidence="16">CBS 281.48</strain>
    </source>
</reference>
<keyword evidence="9 13" id="KW-0378">Hydrolase</keyword>
<feature type="domain" description="Peptidase M28" evidence="15">
    <location>
        <begin position="149"/>
        <end position="346"/>
    </location>
</feature>
<dbReference type="CDD" id="cd03879">
    <property type="entry name" value="M28_AAP"/>
    <property type="match status" value="1"/>
</dbReference>
<evidence type="ECO:0000256" key="8">
    <source>
        <dbReference type="ARBA" id="ARBA00022729"/>
    </source>
</evidence>
<comment type="subunit">
    <text evidence="3">Monomer.</text>
</comment>
<evidence type="ECO:0000256" key="7">
    <source>
        <dbReference type="ARBA" id="ARBA00022723"/>
    </source>
</evidence>
<dbReference type="PANTHER" id="PTHR12147:SF56">
    <property type="entry name" value="AMINOPEPTIDASE YDR415C-RELATED"/>
    <property type="match status" value="1"/>
</dbReference>
<evidence type="ECO:0000256" key="10">
    <source>
        <dbReference type="ARBA" id="ARBA00022833"/>
    </source>
</evidence>
<dbReference type="InterPro" id="IPR045175">
    <property type="entry name" value="M28_fam"/>
</dbReference>
<keyword evidence="6 13" id="KW-0645">Protease</keyword>
<dbReference type="GO" id="GO:0008235">
    <property type="term" value="F:metalloexopeptidase activity"/>
    <property type="evidence" value="ECO:0007669"/>
    <property type="project" value="InterPro"/>
</dbReference>
<dbReference type="SUPFAM" id="SSF53187">
    <property type="entry name" value="Zn-dependent exopeptidases"/>
    <property type="match status" value="1"/>
</dbReference>
<accession>A0A0B4VM61</accession>
<keyword evidence="4 16" id="KW-0031">Aminopeptidase</keyword>
<comment type="cofactor">
    <cofactor evidence="1">
        <name>Zn(2+)</name>
        <dbReference type="ChEBI" id="CHEBI:29105"/>
    </cofactor>
</comment>
<evidence type="ECO:0000256" key="12">
    <source>
        <dbReference type="ARBA" id="ARBA00043962"/>
    </source>
</evidence>
<dbReference type="PANTHER" id="PTHR12147">
    <property type="entry name" value="METALLOPEPTIDASE M28 FAMILY MEMBER"/>
    <property type="match status" value="1"/>
</dbReference>
<protein>
    <recommendedName>
        <fullName evidence="13">Peptide hydrolase</fullName>
        <ecNumber evidence="13">3.4.-.-</ecNumber>
    </recommendedName>
</protein>
<dbReference type="EMBL" id="KP290840">
    <property type="protein sequence ID" value="AJD23167.1"/>
    <property type="molecule type" value="mRNA"/>
</dbReference>
<dbReference type="GO" id="GO:0005576">
    <property type="term" value="C:extracellular region"/>
    <property type="evidence" value="ECO:0007669"/>
    <property type="project" value="UniProtKB-SubCell"/>
</dbReference>
<dbReference type="AlphaFoldDB" id="A0A0B4VM61"/>
<dbReference type="GO" id="GO:0046872">
    <property type="term" value="F:metal ion binding"/>
    <property type="evidence" value="ECO:0007669"/>
    <property type="project" value="UniProtKB-KW"/>
</dbReference>
<evidence type="ECO:0000256" key="5">
    <source>
        <dbReference type="ARBA" id="ARBA00022525"/>
    </source>
</evidence>
<dbReference type="FunFam" id="3.40.630.10:FF:000042">
    <property type="entry name" value="Peptide hydrolase"/>
    <property type="match status" value="1"/>
</dbReference>
<evidence type="ECO:0000259" key="15">
    <source>
        <dbReference type="Pfam" id="PF04389"/>
    </source>
</evidence>
<evidence type="ECO:0000256" key="4">
    <source>
        <dbReference type="ARBA" id="ARBA00022438"/>
    </source>
</evidence>
<dbReference type="GO" id="GO:0004177">
    <property type="term" value="F:aminopeptidase activity"/>
    <property type="evidence" value="ECO:0007669"/>
    <property type="project" value="UniProtKB-KW"/>
</dbReference>
<proteinExistence type="evidence at transcript level"/>
<evidence type="ECO:0000256" key="13">
    <source>
        <dbReference type="RuleBase" id="RU361240"/>
    </source>
</evidence>
<dbReference type="InterPro" id="IPR007484">
    <property type="entry name" value="Peptidase_M28"/>
</dbReference>
<keyword evidence="5" id="KW-0964">Secreted</keyword>
<dbReference type="Gene3D" id="3.40.630.10">
    <property type="entry name" value="Zn peptidases"/>
    <property type="match status" value="1"/>
</dbReference>
<comment type="similarity">
    <text evidence="12">Belongs to the peptidase M28 family. M28E subfamily.</text>
</comment>
<dbReference type="Pfam" id="PF04389">
    <property type="entry name" value="Peptidase_M28"/>
    <property type="match status" value="1"/>
</dbReference>